<dbReference type="PANTHER" id="PTHR22893:SF91">
    <property type="entry name" value="NADPH DEHYDROGENASE 2-RELATED"/>
    <property type="match status" value="1"/>
</dbReference>
<dbReference type="EMBL" id="MTYH01000012">
    <property type="protein sequence ID" value="PNP47860.1"/>
    <property type="molecule type" value="Genomic_DNA"/>
</dbReference>
<dbReference type="PANTHER" id="PTHR22893">
    <property type="entry name" value="NADH OXIDOREDUCTASE-RELATED"/>
    <property type="match status" value="1"/>
</dbReference>
<dbReference type="InterPro" id="IPR001155">
    <property type="entry name" value="OxRdtase_FMN_N"/>
</dbReference>
<dbReference type="FunFam" id="3.20.20.70:FF:000138">
    <property type="entry name" value="NADPH dehydrogenase 1"/>
    <property type="match status" value="1"/>
</dbReference>
<proteinExistence type="predicted"/>
<comment type="caution">
    <text evidence="3">The sequence shown here is derived from an EMBL/GenBank/DDBJ whole genome shotgun (WGS) entry which is preliminary data.</text>
</comment>
<dbReference type="SUPFAM" id="SSF51395">
    <property type="entry name" value="FMN-linked oxidoreductases"/>
    <property type="match status" value="1"/>
</dbReference>
<dbReference type="AlphaFoldDB" id="A0A2K0TQS0"/>
<protein>
    <recommendedName>
        <fullName evidence="2">NADH:flavin oxidoreductase/NADH oxidase N-terminal domain-containing protein</fullName>
    </recommendedName>
</protein>
<dbReference type="GO" id="GO:0003959">
    <property type="term" value="F:NADPH dehydrogenase activity"/>
    <property type="evidence" value="ECO:0007669"/>
    <property type="project" value="TreeGrafter"/>
</dbReference>
<dbReference type="Proteomes" id="UP000236546">
    <property type="component" value="Unassembled WGS sequence"/>
</dbReference>
<dbReference type="Pfam" id="PF00724">
    <property type="entry name" value="Oxidored_FMN"/>
    <property type="match status" value="1"/>
</dbReference>
<evidence type="ECO:0000259" key="2">
    <source>
        <dbReference type="Pfam" id="PF00724"/>
    </source>
</evidence>
<feature type="domain" description="NADH:flavin oxidoreductase/NADH oxidase N-terminal" evidence="2">
    <location>
        <begin position="8"/>
        <end position="335"/>
    </location>
</feature>
<dbReference type="Gene3D" id="3.20.20.70">
    <property type="entry name" value="Aldolase class I"/>
    <property type="match status" value="1"/>
</dbReference>
<dbReference type="InterPro" id="IPR013785">
    <property type="entry name" value="Aldolase_TIM"/>
</dbReference>
<gene>
    <name evidence="3" type="ORF">TGAMA5MH_00912</name>
</gene>
<keyword evidence="1" id="KW-0285">Flavoprotein</keyword>
<evidence type="ECO:0000313" key="3">
    <source>
        <dbReference type="EMBL" id="PNP47860.1"/>
    </source>
</evidence>
<name>A0A2K0TQS0_9HYPO</name>
<dbReference type="OrthoDB" id="276546at2759"/>
<dbReference type="GO" id="GO:0010181">
    <property type="term" value="F:FMN binding"/>
    <property type="evidence" value="ECO:0007669"/>
    <property type="project" value="InterPro"/>
</dbReference>
<dbReference type="CDD" id="cd02933">
    <property type="entry name" value="OYE_like_FMN"/>
    <property type="match status" value="1"/>
</dbReference>
<evidence type="ECO:0000313" key="4">
    <source>
        <dbReference type="Proteomes" id="UP000236546"/>
    </source>
</evidence>
<dbReference type="InterPro" id="IPR045247">
    <property type="entry name" value="Oye-like"/>
</dbReference>
<reference evidence="3 4" key="1">
    <citation type="submission" date="2017-02" db="EMBL/GenBank/DDBJ databases">
        <title>Genomes of Trichoderma spp. with biocontrol activity.</title>
        <authorList>
            <person name="Gardiner D."/>
            <person name="Kazan K."/>
            <person name="Vos C."/>
            <person name="Harvey P."/>
        </authorList>
    </citation>
    <scope>NUCLEOTIDE SEQUENCE [LARGE SCALE GENOMIC DNA]</scope>
    <source>
        <strain evidence="3 4">A5MH</strain>
    </source>
</reference>
<sequence>MASSDALLFTPLKFGKVELSHRVVLSALTRLRADKNHVATDLMKTYYLQRASMPGGLIIAESAAVAKHHGGMSYTSAIWGEEHVQGWKPIVEAVHNKGNHMYLQLMAFGRTAQPSAAEEDGFTIKAPSAIPFEGGAVPEEMTKEDIKSTINDYVQAAKNAIRAGFDGVELYAANGYLLDQFIQDVSNQRTDEYGGSIENRNRLVIEISQAVSDAIGAERVGIKLSPWSDFQGMRMENPIPQFTDLIRRLSAVGLGYLNLIESRVSGIDYTDGTEKLDWAWALWDKVIIATGGYLPETALALVEEHKDKNILVAFGRRYVANPDLPFRIQKGLELNPYDRSSFYKVGAPDGLIDYPFSKEYLALKN</sequence>
<evidence type="ECO:0000256" key="1">
    <source>
        <dbReference type="ARBA" id="ARBA00022630"/>
    </source>
</evidence>
<accession>A0A2K0TQS0</accession>
<organism evidence="3 4">
    <name type="scientific">Trichoderma gamsii</name>
    <dbReference type="NCBI Taxonomy" id="398673"/>
    <lineage>
        <taxon>Eukaryota</taxon>
        <taxon>Fungi</taxon>
        <taxon>Dikarya</taxon>
        <taxon>Ascomycota</taxon>
        <taxon>Pezizomycotina</taxon>
        <taxon>Sordariomycetes</taxon>
        <taxon>Hypocreomycetidae</taxon>
        <taxon>Hypocreales</taxon>
        <taxon>Hypocreaceae</taxon>
        <taxon>Trichoderma</taxon>
    </lineage>
</organism>